<name>A0A7S9L0Q7_9SPHI</name>
<organism evidence="1 2">
    <name type="scientific">Pedobacter endophyticus</name>
    <dbReference type="NCBI Taxonomy" id="2789740"/>
    <lineage>
        <taxon>Bacteria</taxon>
        <taxon>Pseudomonadati</taxon>
        <taxon>Bacteroidota</taxon>
        <taxon>Sphingobacteriia</taxon>
        <taxon>Sphingobacteriales</taxon>
        <taxon>Sphingobacteriaceae</taxon>
        <taxon>Pedobacter</taxon>
    </lineage>
</organism>
<dbReference type="Proteomes" id="UP000594759">
    <property type="component" value="Chromosome"/>
</dbReference>
<protein>
    <submittedName>
        <fullName evidence="1">DUF11 domain-containing protein</fullName>
    </submittedName>
</protein>
<dbReference type="AlphaFoldDB" id="A0A7S9L0Q7"/>
<keyword evidence="2" id="KW-1185">Reference proteome</keyword>
<evidence type="ECO:0000313" key="2">
    <source>
        <dbReference type="Proteomes" id="UP000594759"/>
    </source>
</evidence>
<dbReference type="KEGG" id="pex:IZT61_02365"/>
<gene>
    <name evidence="1" type="ORF">IZT61_02365</name>
</gene>
<sequence length="856" mass="91289">MTNLATTRLWSVNLLIVLICSLLGNKAFAQATIKVPFSQRISAMAPGDFKNKQTYSLQGDFTMLGNSNAFVDPYSDDENNSSAMKFYKLPADANNPAIRNSSAADFKLPAGLNSSCTKIVFAGLYWAGRGDNNSADVLSKSGNAGDGMNKKKIKFKAPGMASYTDITATDLFYGSSDVSGMYTGYYDVTNLVRNAGVGTYSVANIATFEGEDNLSNPVIGYYGGWGLVIVYENTSLKWRDITVFDGFAHIKNANGGAYGQLDVAGFRACQNGSVHIRMGMMAGEGDRDLAGDYFQIQMRNSSAYQSLSHGGNTAGNFFNSSVYTGGNTRMPNRTNNYGIDISMFDLPNTNNSLISNNQTSTSFRFGTTQDVYNIFNITFAVDAYVPQVELLNVSKSGVANQGDVAPGQVLDFDLNVYNKGTEAIKNGKVEVVIPPNLHFVKATSALGGGTVTWTHPYSTDPAATPGGKIVWDLGTIPLPADPSAIVATLKYKLKVTDDCTLLTTSNSNCELSVELNGNIAGQGAISNSNVRGSFIIGYNDGACMGNPIREPFTMNIKVGGTQLKNCPRETANGVRQFAAFCSATGNVIPRLQIASAYPAGTKFYAQVPGTTGYTSSLVTGDFAVAANGTSTKYYAVLEGAQDNCYLKLETLIDKVTTQPTAQDINYCFGSTAPLNNQLSATGSANGYQLFYFADASTPTPLSAAPAPTAAGTYTYYVAEGILRDNVLCIGSKVPFIITVNAVPVITQNIDDFYVCNKGNKTVSVQATNGASVEWQYYNKSAKGWTPITNSTFSGTISPGGNNLNITGASIDIDALKIRAMFTSAGGCVAYTNEAIIQVKNCMIMTNPMIPAKFKKN</sequence>
<dbReference type="EMBL" id="CP064939">
    <property type="protein sequence ID" value="QPH40144.1"/>
    <property type="molecule type" value="Genomic_DNA"/>
</dbReference>
<proteinExistence type="predicted"/>
<accession>A0A7S9L0Q7</accession>
<evidence type="ECO:0000313" key="1">
    <source>
        <dbReference type="EMBL" id="QPH40144.1"/>
    </source>
</evidence>
<reference evidence="1 2" key="1">
    <citation type="submission" date="2020-11" db="EMBL/GenBank/DDBJ databases">
        <title>Pedobacter endophytica, an endophytic bacteria isolated form Carex pumila.</title>
        <authorList>
            <person name="Peng Y."/>
            <person name="Jiang L."/>
            <person name="Lee J."/>
        </authorList>
    </citation>
    <scope>NUCLEOTIDE SEQUENCE [LARGE SCALE GENOMIC DNA]</scope>
    <source>
        <strain evidence="1 2">JBR3-12</strain>
    </source>
</reference>
<dbReference type="RefSeq" id="WP_196099600.1">
    <property type="nucleotide sequence ID" value="NZ_CP064939.1"/>
</dbReference>